<keyword evidence="2" id="KW-1185">Reference proteome</keyword>
<organism evidence="1 2">
    <name type="scientific">Mycena belliarum</name>
    <dbReference type="NCBI Taxonomy" id="1033014"/>
    <lineage>
        <taxon>Eukaryota</taxon>
        <taxon>Fungi</taxon>
        <taxon>Dikarya</taxon>
        <taxon>Basidiomycota</taxon>
        <taxon>Agaricomycotina</taxon>
        <taxon>Agaricomycetes</taxon>
        <taxon>Agaricomycetidae</taxon>
        <taxon>Agaricales</taxon>
        <taxon>Marasmiineae</taxon>
        <taxon>Mycenaceae</taxon>
        <taxon>Mycena</taxon>
    </lineage>
</organism>
<comment type="caution">
    <text evidence="1">The sequence shown here is derived from an EMBL/GenBank/DDBJ whole genome shotgun (WGS) entry which is preliminary data.</text>
</comment>
<proteinExistence type="predicted"/>
<evidence type="ECO:0000313" key="2">
    <source>
        <dbReference type="Proteomes" id="UP001222325"/>
    </source>
</evidence>
<gene>
    <name evidence="1" type="ORF">B0H15DRAFT_60349</name>
</gene>
<sequence length="92" mass="10392">MSVLLVNMSSLLRSPGLRASDFRAASYVEDTCRQRLDDESPVATVLAYEHSGLAAHCDEGCCTILVRQWESQGRPQELCTGFQRHQKRHPHH</sequence>
<reference evidence="1" key="1">
    <citation type="submission" date="2023-03" db="EMBL/GenBank/DDBJ databases">
        <title>Massive genome expansion in bonnet fungi (Mycena s.s.) driven by repeated elements and novel gene families across ecological guilds.</title>
        <authorList>
            <consortium name="Lawrence Berkeley National Laboratory"/>
            <person name="Harder C.B."/>
            <person name="Miyauchi S."/>
            <person name="Viragh M."/>
            <person name="Kuo A."/>
            <person name="Thoen E."/>
            <person name="Andreopoulos B."/>
            <person name="Lu D."/>
            <person name="Skrede I."/>
            <person name="Drula E."/>
            <person name="Henrissat B."/>
            <person name="Morin E."/>
            <person name="Kohler A."/>
            <person name="Barry K."/>
            <person name="LaButti K."/>
            <person name="Morin E."/>
            <person name="Salamov A."/>
            <person name="Lipzen A."/>
            <person name="Mereny Z."/>
            <person name="Hegedus B."/>
            <person name="Baldrian P."/>
            <person name="Stursova M."/>
            <person name="Weitz H."/>
            <person name="Taylor A."/>
            <person name="Grigoriev I.V."/>
            <person name="Nagy L.G."/>
            <person name="Martin F."/>
            <person name="Kauserud H."/>
        </authorList>
    </citation>
    <scope>NUCLEOTIDE SEQUENCE</scope>
    <source>
        <strain evidence="1">CBHHK173m</strain>
    </source>
</reference>
<dbReference type="Proteomes" id="UP001222325">
    <property type="component" value="Unassembled WGS sequence"/>
</dbReference>
<dbReference type="EMBL" id="JARJCN010000112">
    <property type="protein sequence ID" value="KAJ7073488.1"/>
    <property type="molecule type" value="Genomic_DNA"/>
</dbReference>
<dbReference type="AlphaFoldDB" id="A0AAD6TND9"/>
<evidence type="ECO:0000313" key="1">
    <source>
        <dbReference type="EMBL" id="KAJ7073488.1"/>
    </source>
</evidence>
<accession>A0AAD6TND9</accession>
<name>A0AAD6TND9_9AGAR</name>
<protein>
    <submittedName>
        <fullName evidence="1">Uncharacterized protein</fullName>
    </submittedName>
</protein>